<evidence type="ECO:0000313" key="2">
    <source>
        <dbReference type="Proteomes" id="UP000887574"/>
    </source>
</evidence>
<name>A0A915CXH1_9BILA</name>
<dbReference type="AlphaFoldDB" id="A0A915CXH1"/>
<feature type="transmembrane region" description="Helical" evidence="1">
    <location>
        <begin position="89"/>
        <end position="113"/>
    </location>
</feature>
<reference evidence="3" key="1">
    <citation type="submission" date="2022-11" db="UniProtKB">
        <authorList>
            <consortium name="WormBaseParasite"/>
        </authorList>
    </citation>
    <scope>IDENTIFICATION</scope>
</reference>
<keyword evidence="1" id="KW-0472">Membrane</keyword>
<feature type="transmembrane region" description="Helical" evidence="1">
    <location>
        <begin position="52"/>
        <end position="77"/>
    </location>
</feature>
<proteinExistence type="predicted"/>
<keyword evidence="2" id="KW-1185">Reference proteome</keyword>
<feature type="transmembrane region" description="Helical" evidence="1">
    <location>
        <begin position="133"/>
        <end position="154"/>
    </location>
</feature>
<feature type="transmembrane region" description="Helical" evidence="1">
    <location>
        <begin position="12"/>
        <end position="32"/>
    </location>
</feature>
<evidence type="ECO:0000256" key="1">
    <source>
        <dbReference type="SAM" id="Phobius"/>
    </source>
</evidence>
<dbReference type="Proteomes" id="UP000887574">
    <property type="component" value="Unplaced"/>
</dbReference>
<feature type="transmembrane region" description="Helical" evidence="1">
    <location>
        <begin position="221"/>
        <end position="245"/>
    </location>
</feature>
<dbReference type="WBParaSite" id="jg1363.2">
    <property type="protein sequence ID" value="jg1363.2"/>
    <property type="gene ID" value="jg1363"/>
</dbReference>
<sequence>MEQKPYMTYLNFGENVVSLIGHIISICLFSRLTYYGLFQKQRLKVAGFSGSMYVYMITHIVLACTSLLYLLYVIARWCPNTITQYDKNVMYWLGLVDSNYIYITPVPVLFLTLDRIFSYMCAEKYGHVQRRRLLVLTLCCILFSYLGFSTVTLLELPLQQNKVAECVNFACMMVKFGQRPQLYCKLGIGCINIFLSFFFFYRINNSTVKNIIATEPLNNYFGQYVEMFCLLDAACCSVLYSIIFIKKRRNSVGSELKAVFTMSTHITH</sequence>
<keyword evidence="1" id="KW-1133">Transmembrane helix</keyword>
<evidence type="ECO:0000313" key="3">
    <source>
        <dbReference type="WBParaSite" id="jg1363.2"/>
    </source>
</evidence>
<accession>A0A915CXH1</accession>
<keyword evidence="1" id="KW-0812">Transmembrane</keyword>
<feature type="transmembrane region" description="Helical" evidence="1">
    <location>
        <begin position="182"/>
        <end position="201"/>
    </location>
</feature>
<organism evidence="2 3">
    <name type="scientific">Ditylenchus dipsaci</name>
    <dbReference type="NCBI Taxonomy" id="166011"/>
    <lineage>
        <taxon>Eukaryota</taxon>
        <taxon>Metazoa</taxon>
        <taxon>Ecdysozoa</taxon>
        <taxon>Nematoda</taxon>
        <taxon>Chromadorea</taxon>
        <taxon>Rhabditida</taxon>
        <taxon>Tylenchina</taxon>
        <taxon>Tylenchomorpha</taxon>
        <taxon>Sphaerularioidea</taxon>
        <taxon>Anguinidae</taxon>
        <taxon>Anguininae</taxon>
        <taxon>Ditylenchus</taxon>
    </lineage>
</organism>
<protein>
    <submittedName>
        <fullName evidence="3">G-protein coupled receptors family 1 profile domain-containing protein</fullName>
    </submittedName>
</protein>